<dbReference type="InterPro" id="IPR005467">
    <property type="entry name" value="His_kinase_dom"/>
</dbReference>
<feature type="domain" description="HAMP" evidence="16">
    <location>
        <begin position="65"/>
        <end position="117"/>
    </location>
</feature>
<dbReference type="InterPro" id="IPR003594">
    <property type="entry name" value="HATPase_dom"/>
</dbReference>
<gene>
    <name evidence="17" type="ORF">VK70_10130</name>
</gene>
<dbReference type="PATRIC" id="fig|1333534.5.peg.2231"/>
<evidence type="ECO:0000256" key="1">
    <source>
        <dbReference type="ARBA" id="ARBA00000085"/>
    </source>
</evidence>
<reference evidence="17 18" key="1">
    <citation type="submission" date="2015-03" db="EMBL/GenBank/DDBJ databases">
        <authorList>
            <person name="Abdul Halim M."/>
        </authorList>
    </citation>
    <scope>NUCLEOTIDE SEQUENCE [LARGE SCALE GENOMIC DNA]</scope>
    <source>
        <strain evidence="17 18">ATCC 35681</strain>
    </source>
</reference>
<dbReference type="PROSITE" id="PS50885">
    <property type="entry name" value="HAMP"/>
    <property type="match status" value="1"/>
</dbReference>
<evidence type="ECO:0000256" key="12">
    <source>
        <dbReference type="ARBA" id="ARBA00023012"/>
    </source>
</evidence>
<dbReference type="CDD" id="cd00082">
    <property type="entry name" value="HisKA"/>
    <property type="match status" value="1"/>
</dbReference>
<keyword evidence="13 14" id="KW-0472">Membrane</keyword>
<dbReference type="PANTHER" id="PTHR45528:SF1">
    <property type="entry name" value="SENSOR HISTIDINE KINASE CPXA"/>
    <property type="match status" value="1"/>
</dbReference>
<dbReference type="RefSeq" id="WP_025698888.1">
    <property type="nucleotide sequence ID" value="NZ_ASQQ01000629.1"/>
</dbReference>
<evidence type="ECO:0000256" key="5">
    <source>
        <dbReference type="ARBA" id="ARBA00022553"/>
    </source>
</evidence>
<keyword evidence="9 17" id="KW-0418">Kinase</keyword>
<dbReference type="SMART" id="SM00304">
    <property type="entry name" value="HAMP"/>
    <property type="match status" value="1"/>
</dbReference>
<dbReference type="CDD" id="cd06225">
    <property type="entry name" value="HAMP"/>
    <property type="match status" value="1"/>
</dbReference>
<comment type="catalytic activity">
    <reaction evidence="1">
        <text>ATP + protein L-histidine = ADP + protein N-phospho-L-histidine.</text>
        <dbReference type="EC" id="2.7.13.3"/>
    </reaction>
</comment>
<evidence type="ECO:0000256" key="9">
    <source>
        <dbReference type="ARBA" id="ARBA00022777"/>
    </source>
</evidence>
<accession>A0A0F7F8Z0</accession>
<dbReference type="InterPro" id="IPR003660">
    <property type="entry name" value="HAMP_dom"/>
</dbReference>
<dbReference type="Pfam" id="PF00512">
    <property type="entry name" value="HisKA"/>
    <property type="match status" value="1"/>
</dbReference>
<dbReference type="Gene3D" id="3.30.565.10">
    <property type="entry name" value="Histidine kinase-like ATPase, C-terminal domain"/>
    <property type="match status" value="1"/>
</dbReference>
<evidence type="ECO:0000256" key="8">
    <source>
        <dbReference type="ARBA" id="ARBA00022741"/>
    </source>
</evidence>
<dbReference type="HOGENOM" id="CLU_000445_89_3_9"/>
<organism evidence="17 18">
    <name type="scientific">Paenibacillus durus ATCC 35681</name>
    <dbReference type="NCBI Taxonomy" id="1333534"/>
    <lineage>
        <taxon>Bacteria</taxon>
        <taxon>Bacillati</taxon>
        <taxon>Bacillota</taxon>
        <taxon>Bacilli</taxon>
        <taxon>Bacillales</taxon>
        <taxon>Paenibacillaceae</taxon>
        <taxon>Paenibacillus</taxon>
    </lineage>
</organism>
<dbReference type="GO" id="GO:0005524">
    <property type="term" value="F:ATP binding"/>
    <property type="evidence" value="ECO:0007669"/>
    <property type="project" value="UniProtKB-KW"/>
</dbReference>
<dbReference type="Gene3D" id="1.10.287.130">
    <property type="match status" value="1"/>
</dbReference>
<dbReference type="PROSITE" id="PS50109">
    <property type="entry name" value="HIS_KIN"/>
    <property type="match status" value="1"/>
</dbReference>
<dbReference type="InterPro" id="IPR036097">
    <property type="entry name" value="HisK_dim/P_sf"/>
</dbReference>
<dbReference type="EMBL" id="CP011114">
    <property type="protein sequence ID" value="AKG34878.1"/>
    <property type="molecule type" value="Genomic_DNA"/>
</dbReference>
<dbReference type="PANTHER" id="PTHR45528">
    <property type="entry name" value="SENSOR HISTIDINE KINASE CPXA"/>
    <property type="match status" value="1"/>
</dbReference>
<dbReference type="Proteomes" id="UP000034189">
    <property type="component" value="Chromosome"/>
</dbReference>
<dbReference type="InterPro" id="IPR003661">
    <property type="entry name" value="HisK_dim/P_dom"/>
</dbReference>
<keyword evidence="12" id="KW-0902">Two-component regulatory system</keyword>
<dbReference type="SMART" id="SM00387">
    <property type="entry name" value="HATPase_c"/>
    <property type="match status" value="1"/>
</dbReference>
<evidence type="ECO:0000259" key="15">
    <source>
        <dbReference type="PROSITE" id="PS50109"/>
    </source>
</evidence>
<keyword evidence="7 14" id="KW-0812">Transmembrane</keyword>
<evidence type="ECO:0000256" key="3">
    <source>
        <dbReference type="ARBA" id="ARBA00012438"/>
    </source>
</evidence>
<evidence type="ECO:0000256" key="14">
    <source>
        <dbReference type="SAM" id="Phobius"/>
    </source>
</evidence>
<evidence type="ECO:0000256" key="2">
    <source>
        <dbReference type="ARBA" id="ARBA00004651"/>
    </source>
</evidence>
<keyword evidence="6" id="KW-0808">Transferase</keyword>
<keyword evidence="5" id="KW-0597">Phosphoprotein</keyword>
<dbReference type="Pfam" id="PF00672">
    <property type="entry name" value="HAMP"/>
    <property type="match status" value="1"/>
</dbReference>
<dbReference type="Pfam" id="PF02518">
    <property type="entry name" value="HATPase_c"/>
    <property type="match status" value="1"/>
</dbReference>
<evidence type="ECO:0000256" key="6">
    <source>
        <dbReference type="ARBA" id="ARBA00022679"/>
    </source>
</evidence>
<dbReference type="SUPFAM" id="SSF47384">
    <property type="entry name" value="Homodimeric domain of signal transducing histidine kinase"/>
    <property type="match status" value="1"/>
</dbReference>
<dbReference type="GO" id="GO:0000155">
    <property type="term" value="F:phosphorelay sensor kinase activity"/>
    <property type="evidence" value="ECO:0007669"/>
    <property type="project" value="InterPro"/>
</dbReference>
<dbReference type="SUPFAM" id="SSF55874">
    <property type="entry name" value="ATPase domain of HSP90 chaperone/DNA topoisomerase II/histidine kinase"/>
    <property type="match status" value="1"/>
</dbReference>
<dbReference type="InterPro" id="IPR004358">
    <property type="entry name" value="Sig_transdc_His_kin-like_C"/>
</dbReference>
<evidence type="ECO:0000256" key="11">
    <source>
        <dbReference type="ARBA" id="ARBA00022989"/>
    </source>
</evidence>
<dbReference type="SMART" id="SM00388">
    <property type="entry name" value="HisKA"/>
    <property type="match status" value="1"/>
</dbReference>
<dbReference type="InterPro" id="IPR036890">
    <property type="entry name" value="HATPase_C_sf"/>
</dbReference>
<dbReference type="AlphaFoldDB" id="A0A0F7F8Z0"/>
<evidence type="ECO:0000256" key="7">
    <source>
        <dbReference type="ARBA" id="ARBA00022692"/>
    </source>
</evidence>
<evidence type="ECO:0000256" key="4">
    <source>
        <dbReference type="ARBA" id="ARBA00022475"/>
    </source>
</evidence>
<keyword evidence="4" id="KW-1003">Cell membrane</keyword>
<sequence length="348" mass="39639">MKKTRLFYTLLKSYIIFALTMGIVNGFFLFIFIEPTNIEITLDWLLLFILLFGLNVWAYSLWTANRITKPLEKIAQAIQHMKEGRYQQRLEFEAGYEFSLIQQHLNDMAANLAQAQENNRRLETGRQRMLVDISHDLKTPITTIQGYAKALELGYAENDTQRDKYLHLIYNKATFVTELIEDIFSLSKLDSPDYPLSLTPADLAELIREISAEYYDQFEDKKIKLEVDVPSAEVIIPFDSKIMRRAISNLVANAMLHNPPQTKVKLSLKETRDTAALYISDNGNDIPNELKDVIFDPFVRGDAARRSDGGTGLGLAIAKKAAELHGGKLELNNTPGQKTFILTLCKNR</sequence>
<keyword evidence="10" id="KW-0067">ATP-binding</keyword>
<evidence type="ECO:0000313" key="17">
    <source>
        <dbReference type="EMBL" id="AKG34878.1"/>
    </source>
</evidence>
<dbReference type="PRINTS" id="PR00344">
    <property type="entry name" value="BCTRLSENSOR"/>
</dbReference>
<feature type="transmembrane region" description="Helical" evidence="14">
    <location>
        <begin position="12"/>
        <end position="33"/>
    </location>
</feature>
<dbReference type="SUPFAM" id="SSF158472">
    <property type="entry name" value="HAMP domain-like"/>
    <property type="match status" value="1"/>
</dbReference>
<dbReference type="EC" id="2.7.13.3" evidence="3"/>
<dbReference type="InterPro" id="IPR050398">
    <property type="entry name" value="HssS/ArlS-like"/>
</dbReference>
<dbReference type="GO" id="GO:0005886">
    <property type="term" value="C:plasma membrane"/>
    <property type="evidence" value="ECO:0007669"/>
    <property type="project" value="UniProtKB-SubCell"/>
</dbReference>
<keyword evidence="11 14" id="KW-1133">Transmembrane helix</keyword>
<evidence type="ECO:0000313" key="18">
    <source>
        <dbReference type="Proteomes" id="UP000034189"/>
    </source>
</evidence>
<dbReference type="Gene3D" id="6.10.340.10">
    <property type="match status" value="1"/>
</dbReference>
<feature type="transmembrane region" description="Helical" evidence="14">
    <location>
        <begin position="45"/>
        <end position="64"/>
    </location>
</feature>
<reference evidence="17 18" key="2">
    <citation type="journal article" date="2016" name="Genome Announc.">
        <title>Genome Sequence of a Gram-Positive Diazotroph, Paenibacillus durus Type Strain ATCC 35681.</title>
        <authorList>
            <person name="Halim M.A."/>
            <person name="Rahman A.Y."/>
            <person name="Sim K.S."/>
            <person name="Yam H.C."/>
            <person name="Rahim A.A."/>
            <person name="Ghazali A.H."/>
            <person name="Najimudin N."/>
        </authorList>
    </citation>
    <scope>NUCLEOTIDE SEQUENCE [LARGE SCALE GENOMIC DNA]</scope>
    <source>
        <strain evidence="17 18">ATCC 35681</strain>
    </source>
</reference>
<keyword evidence="8" id="KW-0547">Nucleotide-binding</keyword>
<proteinExistence type="predicted"/>
<evidence type="ECO:0000256" key="13">
    <source>
        <dbReference type="ARBA" id="ARBA00023136"/>
    </source>
</evidence>
<protein>
    <recommendedName>
        <fullName evidence="3">histidine kinase</fullName>
        <ecNumber evidence="3">2.7.13.3</ecNumber>
    </recommendedName>
</protein>
<comment type="subcellular location">
    <subcellularLocation>
        <location evidence="2">Cell membrane</location>
        <topology evidence="2">Multi-pass membrane protein</topology>
    </subcellularLocation>
</comment>
<evidence type="ECO:0000256" key="10">
    <source>
        <dbReference type="ARBA" id="ARBA00022840"/>
    </source>
</evidence>
<dbReference type="CDD" id="cd00075">
    <property type="entry name" value="HATPase"/>
    <property type="match status" value="1"/>
</dbReference>
<feature type="domain" description="Histidine kinase" evidence="15">
    <location>
        <begin position="132"/>
        <end position="348"/>
    </location>
</feature>
<evidence type="ECO:0000259" key="16">
    <source>
        <dbReference type="PROSITE" id="PS50885"/>
    </source>
</evidence>
<name>A0A0F7F8Z0_PAEDU</name>